<dbReference type="EMBL" id="PZFK01000005">
    <property type="protein sequence ID" value="PTI30401.1"/>
    <property type="molecule type" value="Genomic_DNA"/>
</dbReference>
<dbReference type="InterPro" id="IPR036249">
    <property type="entry name" value="Thioredoxin-like_sf"/>
</dbReference>
<comment type="caution">
    <text evidence="1">The sequence shown here is derived from an EMBL/GenBank/DDBJ whole genome shotgun (WGS) entry which is preliminary data.</text>
</comment>
<dbReference type="InterPro" id="IPR039555">
    <property type="entry name" value="TraF/TrbB"/>
</dbReference>
<evidence type="ECO:0000313" key="1">
    <source>
        <dbReference type="EMBL" id="PTI30401.1"/>
    </source>
</evidence>
<dbReference type="SUPFAM" id="SSF52833">
    <property type="entry name" value="Thioredoxin-like"/>
    <property type="match status" value="1"/>
</dbReference>
<dbReference type="CDD" id="cd02947">
    <property type="entry name" value="TRX_family"/>
    <property type="match status" value="1"/>
</dbReference>
<accession>A0A2T4PVC1</accession>
<name>A0A2T4PVC1_9STAP</name>
<evidence type="ECO:0000313" key="2">
    <source>
        <dbReference type="Proteomes" id="UP000241209"/>
    </source>
</evidence>
<proteinExistence type="predicted"/>
<gene>
    <name evidence="1" type="ORF">BU072_03055</name>
</gene>
<dbReference type="Pfam" id="PF13728">
    <property type="entry name" value="TraF"/>
    <property type="match status" value="1"/>
</dbReference>
<dbReference type="OrthoDB" id="411356at2"/>
<dbReference type="Gene3D" id="3.40.30.10">
    <property type="entry name" value="Glutaredoxin"/>
    <property type="match status" value="1"/>
</dbReference>
<dbReference type="STRING" id="1167632.GCA_000286335_02320"/>
<dbReference type="AlphaFoldDB" id="A0A2T4PVC1"/>
<protein>
    <submittedName>
        <fullName evidence="1">Thioredoxin</fullName>
    </submittedName>
</protein>
<dbReference type="Proteomes" id="UP000241209">
    <property type="component" value="Unassembled WGS sequence"/>
</dbReference>
<dbReference type="RefSeq" id="WP_016912977.1">
    <property type="nucleotide sequence ID" value="NZ_BMDF01000008.1"/>
</dbReference>
<dbReference type="GeneID" id="64117921"/>
<sequence>MKIIDSFDKLNEKIDAHAFTLIYVSSENCSVCKADHPIVQKMTEDYQIPAYEIVADQVPEAVGQLNLFTSPVVLLYYNQKEVHRQARIIDFDELQYRIEQITNL</sequence>
<organism evidence="1 2">
    <name type="scientific">Mammaliicoccus vitulinus</name>
    <dbReference type="NCBI Taxonomy" id="71237"/>
    <lineage>
        <taxon>Bacteria</taxon>
        <taxon>Bacillati</taxon>
        <taxon>Bacillota</taxon>
        <taxon>Bacilli</taxon>
        <taxon>Bacillales</taxon>
        <taxon>Staphylococcaceae</taxon>
        <taxon>Mammaliicoccus</taxon>
    </lineage>
</organism>
<reference evidence="1 2" key="1">
    <citation type="journal article" date="2016" name="Front. Microbiol.">
        <title>Comprehensive Phylogenetic Analysis of Bovine Non-aureus Staphylococci Species Based on Whole-Genome Sequencing.</title>
        <authorList>
            <person name="Naushad S."/>
            <person name="Barkema H.W."/>
            <person name="Luby C."/>
            <person name="Condas L.A."/>
            <person name="Nobrega D.B."/>
            <person name="Carson D.A."/>
            <person name="De Buck J."/>
        </authorList>
    </citation>
    <scope>NUCLEOTIDE SEQUENCE [LARGE SCALE GENOMIC DNA]</scope>
    <source>
        <strain evidence="1 2">SNUC 2204</strain>
    </source>
</reference>